<evidence type="ECO:0000313" key="2">
    <source>
        <dbReference type="EMBL" id="KAL0949331.1"/>
    </source>
</evidence>
<accession>A0ABR3J1E9</accession>
<evidence type="ECO:0000256" key="1">
    <source>
        <dbReference type="SAM" id="MobiDB-lite"/>
    </source>
</evidence>
<dbReference type="Proteomes" id="UP001556367">
    <property type="component" value="Unassembled WGS sequence"/>
</dbReference>
<feature type="region of interest" description="Disordered" evidence="1">
    <location>
        <begin position="30"/>
        <end position="345"/>
    </location>
</feature>
<organism evidence="2 3">
    <name type="scientific">Hohenbuehelia grisea</name>
    <dbReference type="NCBI Taxonomy" id="104357"/>
    <lineage>
        <taxon>Eukaryota</taxon>
        <taxon>Fungi</taxon>
        <taxon>Dikarya</taxon>
        <taxon>Basidiomycota</taxon>
        <taxon>Agaricomycotina</taxon>
        <taxon>Agaricomycetes</taxon>
        <taxon>Agaricomycetidae</taxon>
        <taxon>Agaricales</taxon>
        <taxon>Pleurotineae</taxon>
        <taxon>Pleurotaceae</taxon>
        <taxon>Hohenbuehelia</taxon>
    </lineage>
</organism>
<feature type="compositionally biased region" description="Low complexity" evidence="1">
    <location>
        <begin position="142"/>
        <end position="163"/>
    </location>
</feature>
<comment type="caution">
    <text evidence="2">The sequence shown here is derived from an EMBL/GenBank/DDBJ whole genome shotgun (WGS) entry which is preliminary data.</text>
</comment>
<reference evidence="3" key="1">
    <citation type="submission" date="2024-06" db="EMBL/GenBank/DDBJ databases">
        <title>Multi-omics analyses provide insights into the biosynthesis of the anticancer antibiotic pleurotin in Hohenbuehelia grisea.</title>
        <authorList>
            <person name="Weaver J.A."/>
            <person name="Alberti F."/>
        </authorList>
    </citation>
    <scope>NUCLEOTIDE SEQUENCE [LARGE SCALE GENOMIC DNA]</scope>
    <source>
        <strain evidence="3">T-177</strain>
    </source>
</reference>
<feature type="compositionally biased region" description="Basic and acidic residues" evidence="1">
    <location>
        <begin position="88"/>
        <end position="100"/>
    </location>
</feature>
<dbReference type="EMBL" id="JASNQZ010000012">
    <property type="protein sequence ID" value="KAL0949331.1"/>
    <property type="molecule type" value="Genomic_DNA"/>
</dbReference>
<evidence type="ECO:0000313" key="3">
    <source>
        <dbReference type="Proteomes" id="UP001556367"/>
    </source>
</evidence>
<sequence>MEDIDADALQAQIDLSMSFAHDLVSSWIKPSPNLVRSSHKNPEDEIKEYLRKPPRLGVGAPIPESANGVRETARLKQRLTNAASKKRSHDDSMDARKDPSSDDDEESRANVIRKKPKLDPFAQQPLKKKQKRIDSTNITHPAIAAKSSTSASHSLLDDSALGSEVPEAETTTARADEVIDATVHSAPASPSKRSKKKKKAEQRAANISSTDTMSANSAGASKGVDLDSAHSSPDIAPSGVRGSGLTTESDSVDAAKKRPHDYHQAQLSPLPSKLDEASNMPSADPMPLAGASAPDELGINMPLLNLNGPPHVDSDDEQPTRCPESPSKKRRRRKKKHSHNQVSST</sequence>
<feature type="compositionally biased region" description="Basic and acidic residues" evidence="1">
    <location>
        <begin position="40"/>
        <end position="51"/>
    </location>
</feature>
<keyword evidence="3" id="KW-1185">Reference proteome</keyword>
<feature type="compositionally biased region" description="Basic residues" evidence="1">
    <location>
        <begin position="328"/>
        <end position="339"/>
    </location>
</feature>
<proteinExistence type="predicted"/>
<feature type="compositionally biased region" description="Polar residues" evidence="1">
    <location>
        <begin position="205"/>
        <end position="219"/>
    </location>
</feature>
<protein>
    <submittedName>
        <fullName evidence="2">Uncharacterized protein</fullName>
    </submittedName>
</protein>
<gene>
    <name evidence="2" type="ORF">HGRIS_009404</name>
</gene>
<name>A0ABR3J1E9_9AGAR</name>